<evidence type="ECO:0008006" key="3">
    <source>
        <dbReference type="Google" id="ProtNLM"/>
    </source>
</evidence>
<evidence type="ECO:0000313" key="2">
    <source>
        <dbReference type="Proteomes" id="UP000737402"/>
    </source>
</evidence>
<accession>A0ABS2NVB0</accession>
<protein>
    <recommendedName>
        <fullName evidence="3">Spo0E like sporulation regulatory protein</fullName>
    </recommendedName>
</protein>
<organism evidence="1 2">
    <name type="scientific">Sutcliffiella tianshenii</name>
    <dbReference type="NCBI Taxonomy" id="1463404"/>
    <lineage>
        <taxon>Bacteria</taxon>
        <taxon>Bacillati</taxon>
        <taxon>Bacillota</taxon>
        <taxon>Bacilli</taxon>
        <taxon>Bacillales</taxon>
        <taxon>Bacillaceae</taxon>
        <taxon>Sutcliffiella</taxon>
    </lineage>
</organism>
<dbReference type="InterPro" id="IPR058930">
    <property type="entry name" value="YwzD"/>
</dbReference>
<dbReference type="Proteomes" id="UP000737402">
    <property type="component" value="Unassembled WGS sequence"/>
</dbReference>
<dbReference type="EMBL" id="JAFBED010000001">
    <property type="protein sequence ID" value="MBM7618422.1"/>
    <property type="molecule type" value="Genomic_DNA"/>
</dbReference>
<gene>
    <name evidence="1" type="ORF">JOC95_000264</name>
</gene>
<keyword evidence="2" id="KW-1185">Reference proteome</keyword>
<proteinExistence type="predicted"/>
<reference evidence="1 2" key="1">
    <citation type="submission" date="2021-01" db="EMBL/GenBank/DDBJ databases">
        <title>Genomic Encyclopedia of Type Strains, Phase IV (KMG-IV): sequencing the most valuable type-strain genomes for metagenomic binning, comparative biology and taxonomic classification.</title>
        <authorList>
            <person name="Goeker M."/>
        </authorList>
    </citation>
    <scope>NUCLEOTIDE SEQUENCE [LARGE SCALE GENOMIC DNA]</scope>
    <source>
        <strain evidence="1 2">DSM 25879</strain>
    </source>
</reference>
<evidence type="ECO:0000313" key="1">
    <source>
        <dbReference type="EMBL" id="MBM7618422.1"/>
    </source>
</evidence>
<name>A0ABS2NVB0_9BACI</name>
<sequence length="54" mass="6530">MKKSKMKESFSNIQSQDEIIKVLQYAYQQGMERENISMMELVNEMREKLQMLIK</sequence>
<comment type="caution">
    <text evidence="1">The sequence shown here is derived from an EMBL/GenBank/DDBJ whole genome shotgun (WGS) entry which is preliminary data.</text>
</comment>
<dbReference type="Pfam" id="PF26162">
    <property type="entry name" value="YwzD"/>
    <property type="match status" value="1"/>
</dbReference>